<proteinExistence type="predicted"/>
<dbReference type="EMBL" id="JACRSW010000027">
    <property type="protein sequence ID" value="MBC8557323.1"/>
    <property type="molecule type" value="Genomic_DNA"/>
</dbReference>
<gene>
    <name evidence="8" type="ORF">H8700_06350</name>
</gene>
<evidence type="ECO:0000313" key="9">
    <source>
        <dbReference type="Proteomes" id="UP000637513"/>
    </source>
</evidence>
<evidence type="ECO:0000256" key="1">
    <source>
        <dbReference type="ARBA" id="ARBA00004236"/>
    </source>
</evidence>
<dbReference type="PROSITE" id="PS51257">
    <property type="entry name" value="PROKAR_LIPOPROTEIN"/>
    <property type="match status" value="1"/>
</dbReference>
<reference evidence="8 9" key="1">
    <citation type="submission" date="2020-08" db="EMBL/GenBank/DDBJ databases">
        <title>Genome public.</title>
        <authorList>
            <person name="Liu C."/>
            <person name="Sun Q."/>
        </authorList>
    </citation>
    <scope>NUCLEOTIDE SEQUENCE [LARGE SCALE GENOMIC DNA]</scope>
    <source>
        <strain evidence="8 9">BX3</strain>
    </source>
</reference>
<dbReference type="InterPro" id="IPR005899">
    <property type="entry name" value="Na_pump_deCOase"/>
</dbReference>
<dbReference type="Gene3D" id="3.10.450.590">
    <property type="match status" value="1"/>
</dbReference>
<evidence type="ECO:0000256" key="2">
    <source>
        <dbReference type="ARBA" id="ARBA00022475"/>
    </source>
</evidence>
<dbReference type="Pfam" id="PF04277">
    <property type="entry name" value="OAD_gamma"/>
    <property type="match status" value="1"/>
</dbReference>
<keyword evidence="3 6" id="KW-0812">Transmembrane</keyword>
<dbReference type="RefSeq" id="WP_249304403.1">
    <property type="nucleotide sequence ID" value="NZ_JACRSW010000027.1"/>
</dbReference>
<evidence type="ECO:0000256" key="3">
    <source>
        <dbReference type="ARBA" id="ARBA00022692"/>
    </source>
</evidence>
<keyword evidence="9" id="KW-1185">Reference proteome</keyword>
<keyword evidence="2" id="KW-1003">Cell membrane</keyword>
<sequence>MKKRIALLLCMISCLALLAGCSLTKVNKNLNESDLTKNTETFVSQWFGYDFASTVKQYESQMTEDEVTSYKEYTKMQKKHGAFKKIEDTEYSAASDSASVKETVSTEKGSKLVFTVTYDEKGEISDWKVEEYKTIGETMGKAGLNTVMSMAIVFAVLIFISLIISCFKFIGKAQKKEEKPVETVVAAAPVVEENLTDDLELVAVITAAIAAASENESTDGLVVRSIVRRY</sequence>
<name>A0ABR7MUC0_9FIRM</name>
<comment type="subcellular location">
    <subcellularLocation>
        <location evidence="1">Cell membrane</location>
    </subcellularLocation>
</comment>
<dbReference type="Proteomes" id="UP000637513">
    <property type="component" value="Unassembled WGS sequence"/>
</dbReference>
<dbReference type="NCBIfam" id="TIGR01195">
    <property type="entry name" value="oadG_fam"/>
    <property type="match status" value="1"/>
</dbReference>
<comment type="caution">
    <text evidence="8">The sequence shown here is derived from an EMBL/GenBank/DDBJ whole genome shotgun (WGS) entry which is preliminary data.</text>
</comment>
<evidence type="ECO:0000256" key="5">
    <source>
        <dbReference type="ARBA" id="ARBA00023136"/>
    </source>
</evidence>
<evidence type="ECO:0000313" key="8">
    <source>
        <dbReference type="EMBL" id="MBC8557323.1"/>
    </source>
</evidence>
<keyword evidence="5 6" id="KW-0472">Membrane</keyword>
<feature type="signal peptide" evidence="7">
    <location>
        <begin position="1"/>
        <end position="19"/>
    </location>
</feature>
<evidence type="ECO:0000256" key="6">
    <source>
        <dbReference type="SAM" id="Phobius"/>
    </source>
</evidence>
<feature type="transmembrane region" description="Helical" evidence="6">
    <location>
        <begin position="147"/>
        <end position="170"/>
    </location>
</feature>
<feature type="chain" id="PRO_5046697192" evidence="7">
    <location>
        <begin position="20"/>
        <end position="230"/>
    </location>
</feature>
<accession>A0ABR7MUC0</accession>
<keyword evidence="7" id="KW-0732">Signal</keyword>
<keyword evidence="4 6" id="KW-1133">Transmembrane helix</keyword>
<evidence type="ECO:0000256" key="4">
    <source>
        <dbReference type="ARBA" id="ARBA00022989"/>
    </source>
</evidence>
<protein>
    <submittedName>
        <fullName evidence="8">OadG family protein</fullName>
    </submittedName>
</protein>
<organism evidence="8 9">
    <name type="scientific">Jutongia hominis</name>
    <dbReference type="NCBI Taxonomy" id="2763664"/>
    <lineage>
        <taxon>Bacteria</taxon>
        <taxon>Bacillati</taxon>
        <taxon>Bacillota</taxon>
        <taxon>Clostridia</taxon>
        <taxon>Lachnospirales</taxon>
        <taxon>Lachnospiraceae</taxon>
        <taxon>Jutongia</taxon>
    </lineage>
</organism>
<evidence type="ECO:0000256" key="7">
    <source>
        <dbReference type="SAM" id="SignalP"/>
    </source>
</evidence>